<dbReference type="PROSITE" id="PS51257">
    <property type="entry name" value="PROKAR_LIPOPROTEIN"/>
    <property type="match status" value="1"/>
</dbReference>
<dbReference type="Pfam" id="PF15890">
    <property type="entry name" value="Peptidase_Mx1"/>
    <property type="match status" value="1"/>
</dbReference>
<comment type="caution">
    <text evidence="2">The sequence shown here is derived from an EMBL/GenBank/DDBJ whole genome shotgun (WGS) entry which is preliminary data.</text>
</comment>
<sequence length="302" mass="34165">MKLLKYSLFFLLAAVSITSCTRKETLPDPDTITGLGGDTWVNGPIDNWILQNYVDPFNISVKYKWDQSELALNKQLVPPKEEKVIPLMQSIKSVWIDNYVAEAGTMFFKKYSPKFFVLVGSAQYNTNGTITLGQAEGGRRIELFVVNDFNIKGMPGYKKADTATVKMQIHTIEHEFGHILHQTIMYPLEFKKITVGLYTANWNNLSDEYAHSEGFVTSYAMSGTDDDWVETISILLIEGKDGFDRLVNSIQGTNSNGTTAATAQARLRQKEAMVVNYYKDVWGIDFYSLQKRTRASLEALLY</sequence>
<feature type="chain" id="PRO_5038934541" evidence="1">
    <location>
        <begin position="22"/>
        <end position="302"/>
    </location>
</feature>
<evidence type="ECO:0000313" key="3">
    <source>
        <dbReference type="Proteomes" id="UP000812270"/>
    </source>
</evidence>
<evidence type="ECO:0000256" key="1">
    <source>
        <dbReference type="SAM" id="SignalP"/>
    </source>
</evidence>
<proteinExistence type="predicted"/>
<dbReference type="NCBIfam" id="TIGR04549">
    <property type="entry name" value="LP_HExxH_w_tonB"/>
    <property type="match status" value="1"/>
</dbReference>
<accession>A0A9E2S855</accession>
<organism evidence="2 3">
    <name type="scientific">Pinibacter aurantiacus</name>
    <dbReference type="NCBI Taxonomy" id="2851599"/>
    <lineage>
        <taxon>Bacteria</taxon>
        <taxon>Pseudomonadati</taxon>
        <taxon>Bacteroidota</taxon>
        <taxon>Chitinophagia</taxon>
        <taxon>Chitinophagales</taxon>
        <taxon>Chitinophagaceae</taxon>
        <taxon>Pinibacter</taxon>
    </lineage>
</organism>
<reference evidence="2" key="1">
    <citation type="submission" date="2021-06" db="EMBL/GenBank/DDBJ databases">
        <authorList>
            <person name="Huq M.A."/>
        </authorList>
    </citation>
    <scope>NUCLEOTIDE SEQUENCE</scope>
    <source>
        <strain evidence="2">MAH-26</strain>
    </source>
</reference>
<evidence type="ECO:0000313" key="2">
    <source>
        <dbReference type="EMBL" id="MBV4356677.1"/>
    </source>
</evidence>
<dbReference type="InterPro" id="IPR030890">
    <property type="entry name" value="LP_HExxH_w_TonB"/>
</dbReference>
<keyword evidence="1" id="KW-0732">Signal</keyword>
<dbReference type="Proteomes" id="UP000812270">
    <property type="component" value="Unassembled WGS sequence"/>
</dbReference>
<dbReference type="RefSeq" id="WP_217790324.1">
    <property type="nucleotide sequence ID" value="NZ_JAHSPG010000003.1"/>
</dbReference>
<protein>
    <submittedName>
        <fullName evidence="2">Zinc-binding metallopeptidase</fullName>
    </submittedName>
</protein>
<gene>
    <name evidence="2" type="ORF">KTO63_05905</name>
</gene>
<dbReference type="AlphaFoldDB" id="A0A9E2S855"/>
<keyword evidence="3" id="KW-1185">Reference proteome</keyword>
<name>A0A9E2S855_9BACT</name>
<dbReference type="EMBL" id="JAHSPG010000003">
    <property type="protein sequence ID" value="MBV4356677.1"/>
    <property type="molecule type" value="Genomic_DNA"/>
</dbReference>
<feature type="signal peptide" evidence="1">
    <location>
        <begin position="1"/>
        <end position="21"/>
    </location>
</feature>